<organism evidence="2 3">
    <name type="scientific">Phytophthora rubi</name>
    <dbReference type="NCBI Taxonomy" id="129364"/>
    <lineage>
        <taxon>Eukaryota</taxon>
        <taxon>Sar</taxon>
        <taxon>Stramenopiles</taxon>
        <taxon>Oomycota</taxon>
        <taxon>Peronosporomycetes</taxon>
        <taxon>Peronosporales</taxon>
        <taxon>Peronosporaceae</taxon>
        <taxon>Phytophthora</taxon>
    </lineage>
</organism>
<feature type="region of interest" description="Disordered" evidence="1">
    <location>
        <begin position="55"/>
        <end position="79"/>
    </location>
</feature>
<gene>
    <name evidence="2" type="ORF">PR003_g34966</name>
</gene>
<evidence type="ECO:0000256" key="1">
    <source>
        <dbReference type="SAM" id="MobiDB-lite"/>
    </source>
</evidence>
<accession>A0A6A4AMP4</accession>
<evidence type="ECO:0000313" key="2">
    <source>
        <dbReference type="EMBL" id="KAE9259028.1"/>
    </source>
</evidence>
<proteinExistence type="predicted"/>
<dbReference type="EMBL" id="QXFT01012839">
    <property type="protein sequence ID" value="KAE9259028.1"/>
    <property type="molecule type" value="Genomic_DNA"/>
</dbReference>
<keyword evidence="3" id="KW-1185">Reference proteome</keyword>
<reference evidence="2 3" key="1">
    <citation type="submission" date="2018-08" db="EMBL/GenBank/DDBJ databases">
        <title>Genomic investigation of the strawberry pathogen Phytophthora fragariae indicates pathogenicity is determined by transcriptional variation in three key races.</title>
        <authorList>
            <person name="Adams T.M."/>
            <person name="Armitage A.D."/>
            <person name="Sobczyk M.K."/>
            <person name="Bates H.J."/>
            <person name="Dunwell J.M."/>
            <person name="Nellist C.F."/>
            <person name="Harrison R.J."/>
        </authorList>
    </citation>
    <scope>NUCLEOTIDE SEQUENCE [LARGE SCALE GENOMIC DNA]</scope>
    <source>
        <strain evidence="2 3">SCRP333</strain>
    </source>
</reference>
<feature type="non-terminal residue" evidence="2">
    <location>
        <position position="1"/>
    </location>
</feature>
<sequence>IQAPLDALRAERLAIARNEAVDLHLAVLGRTMRTRSADAKATVADSALSEVLAQLDEEDEEVEPSASDSDYEDQDDDVD</sequence>
<dbReference type="AlphaFoldDB" id="A0A6A4AMP4"/>
<dbReference type="Proteomes" id="UP000434957">
    <property type="component" value="Unassembled WGS sequence"/>
</dbReference>
<name>A0A6A4AMP4_9STRA</name>
<protein>
    <submittedName>
        <fullName evidence="2">Uncharacterized protein</fullName>
    </submittedName>
</protein>
<comment type="caution">
    <text evidence="2">The sequence shown here is derived from an EMBL/GenBank/DDBJ whole genome shotgun (WGS) entry which is preliminary data.</text>
</comment>
<evidence type="ECO:0000313" key="3">
    <source>
        <dbReference type="Proteomes" id="UP000434957"/>
    </source>
</evidence>